<dbReference type="EMBL" id="AE016819">
    <property type="protein sequence ID" value="AAS53695.1"/>
    <property type="molecule type" value="Genomic_DNA"/>
</dbReference>
<dbReference type="AlphaFoldDB" id="Q753I8"/>
<dbReference type="HOGENOM" id="CLU_024079_2_0_1"/>
<feature type="signal peptide" evidence="1">
    <location>
        <begin position="1"/>
        <end position="20"/>
    </location>
</feature>
<dbReference type="PANTHER" id="PTHR48220">
    <property type="match status" value="1"/>
</dbReference>
<sequence>MIPIVRVILQALTMLQLCLCHISLFPLAEEMEEDFLAKAEAGEWVDLHVFDGQWPKRPEHVTEKERTIADGEIPQYVLDHCPLVHLYSEEIYMPSDVKEFVQHVRVEDKRGNEVRRGPLDIATSFAGLAGEDTSDLYLTALEDFSQNPNWLLGYAPDYGTGRISNGPSVLIVVDKGNGWVDAFWFYFYPFNLGPFIMGAGPWGNHVGDWEHSLVRFLNGKPQYLWMSAHGSGSGYVYDAVEKKDHWRVVDGELQRTVLKRPLIFSSRGTHANYASIGQHAHDVPFFFSPLSDFTDRGPLWDPSMNFYAYTFDGTTVTPYSKRERELGTDWLYYNGRWGDKQLIWSDKRQHWCLLQWRYIDGPYGPLKKNLQRTGLCQRGRWWTFHQGCPIRRMIKRGQGLDAERNDLVGDNCGIALYKIRPKWLRALLRLITWQGLFCTFMDYFTG</sequence>
<evidence type="ECO:0000256" key="1">
    <source>
        <dbReference type="SAM" id="SignalP"/>
    </source>
</evidence>
<dbReference type="InParanoid" id="Q753I8"/>
<evidence type="ECO:0000313" key="3">
    <source>
        <dbReference type="Proteomes" id="UP000000591"/>
    </source>
</evidence>
<accession>Q753I8</accession>
<dbReference type="InterPro" id="IPR009291">
    <property type="entry name" value="Vps62"/>
</dbReference>
<proteinExistence type="predicted"/>
<organism evidence="2 3">
    <name type="scientific">Eremothecium gossypii (strain ATCC 10895 / CBS 109.51 / FGSC 9923 / NRRL Y-1056)</name>
    <name type="common">Yeast</name>
    <name type="synonym">Ashbya gossypii</name>
    <dbReference type="NCBI Taxonomy" id="284811"/>
    <lineage>
        <taxon>Eukaryota</taxon>
        <taxon>Fungi</taxon>
        <taxon>Dikarya</taxon>
        <taxon>Ascomycota</taxon>
        <taxon>Saccharomycotina</taxon>
        <taxon>Saccharomycetes</taxon>
        <taxon>Saccharomycetales</taxon>
        <taxon>Saccharomycetaceae</taxon>
        <taxon>Eremothecium</taxon>
    </lineage>
</organism>
<dbReference type="KEGG" id="ago:AGOS_AFR324W"/>
<dbReference type="Pfam" id="PF06101">
    <property type="entry name" value="Vps62"/>
    <property type="match status" value="1"/>
</dbReference>
<protein>
    <submittedName>
        <fullName evidence="2">AFR324Wp</fullName>
    </submittedName>
</protein>
<dbReference type="eggNOG" id="ENOG502RJPB">
    <property type="taxonomic scope" value="Eukaryota"/>
</dbReference>
<name>Q753I8_EREGS</name>
<reference evidence="3" key="2">
    <citation type="journal article" date="2013" name="G3 (Bethesda)">
        <title>Genomes of Ashbya fungi isolated from insects reveal four mating-type loci, numerous translocations, lack of transposons, and distinct gene duplications.</title>
        <authorList>
            <person name="Dietrich F.S."/>
            <person name="Voegeli S."/>
            <person name="Kuo S."/>
            <person name="Philippsen P."/>
        </authorList>
    </citation>
    <scope>GENOME REANNOTATION</scope>
    <source>
        <strain evidence="3">ATCC 10895 / CBS 109.51 / FGSC 9923 / NRRL Y-1056</strain>
    </source>
</reference>
<reference evidence="2 3" key="1">
    <citation type="journal article" date="2004" name="Science">
        <title>The Ashbya gossypii genome as a tool for mapping the ancient Saccharomyces cerevisiae genome.</title>
        <authorList>
            <person name="Dietrich F.S."/>
            <person name="Voegeli S."/>
            <person name="Brachat S."/>
            <person name="Lerch A."/>
            <person name="Gates K."/>
            <person name="Steiner S."/>
            <person name="Mohr C."/>
            <person name="Pohlmann R."/>
            <person name="Luedi P."/>
            <person name="Choi S."/>
            <person name="Wing R.A."/>
            <person name="Flavier A."/>
            <person name="Gaffney T.D."/>
            <person name="Philippsen P."/>
        </authorList>
    </citation>
    <scope>NUCLEOTIDE SEQUENCE [LARGE SCALE GENOMIC DNA]</scope>
    <source>
        <strain evidence="3">ATCC 10895 / CBS 109.51 / FGSC 9923 / NRRL Y-1056</strain>
    </source>
</reference>
<dbReference type="GeneID" id="4622135"/>
<gene>
    <name evidence="2" type="ORF">AGOS_AFR324W</name>
</gene>
<keyword evidence="1" id="KW-0732">Signal</keyword>
<dbReference type="OrthoDB" id="188042at2759"/>
<dbReference type="PANTHER" id="PTHR48220:SF1">
    <property type="entry name" value="VACUOLAR PROTEIN SORTING-ASSOCIATED PROTEIN 62-RELATED"/>
    <property type="match status" value="1"/>
</dbReference>
<dbReference type="OMA" id="LFGQAKF"/>
<evidence type="ECO:0000313" key="2">
    <source>
        <dbReference type="EMBL" id="AAS53695.1"/>
    </source>
</evidence>
<dbReference type="RefSeq" id="NP_985871.1">
    <property type="nucleotide sequence ID" value="NM_211226.1"/>
</dbReference>
<dbReference type="Proteomes" id="UP000000591">
    <property type="component" value="Chromosome VI"/>
</dbReference>
<dbReference type="InterPro" id="IPR053102">
    <property type="entry name" value="VPS_Associated"/>
</dbReference>
<keyword evidence="3" id="KW-1185">Reference proteome</keyword>
<feature type="chain" id="PRO_5004285313" evidence="1">
    <location>
        <begin position="21"/>
        <end position="446"/>
    </location>
</feature>
<dbReference type="FunCoup" id="Q753I8">
    <property type="interactions" value="39"/>
</dbReference>